<dbReference type="PANTHER" id="PTHR23090">
    <property type="entry name" value="NH 3 /GLUTAMINE-DEPENDENT NAD + SYNTHETASE"/>
    <property type="match status" value="1"/>
</dbReference>
<dbReference type="InterPro" id="IPR003694">
    <property type="entry name" value="NAD_synthase"/>
</dbReference>
<gene>
    <name evidence="9" type="ORF">VTJ83DRAFT_5649</name>
</gene>
<dbReference type="Pfam" id="PF00795">
    <property type="entry name" value="CN_hydrolase"/>
    <property type="match status" value="1"/>
</dbReference>
<evidence type="ECO:0000256" key="6">
    <source>
        <dbReference type="ARBA" id="ARBA00023027"/>
    </source>
</evidence>
<keyword evidence="10" id="KW-1185">Reference proteome</keyword>
<dbReference type="GeneID" id="98126916"/>
<dbReference type="InterPro" id="IPR014729">
    <property type="entry name" value="Rossmann-like_a/b/a_fold"/>
</dbReference>
<dbReference type="PIRSF" id="PIRSF006630">
    <property type="entry name" value="NADS_GAT"/>
    <property type="match status" value="1"/>
</dbReference>
<evidence type="ECO:0000313" key="9">
    <source>
        <dbReference type="EMBL" id="KAL2266297.1"/>
    </source>
</evidence>
<dbReference type="SUPFAM" id="SSF56317">
    <property type="entry name" value="Carbon-nitrogen hydrolase"/>
    <property type="match status" value="1"/>
</dbReference>
<dbReference type="InterPro" id="IPR022310">
    <property type="entry name" value="NAD/GMP_synthase"/>
</dbReference>
<evidence type="ECO:0000256" key="2">
    <source>
        <dbReference type="ARBA" id="ARBA00007145"/>
    </source>
</evidence>
<organism evidence="9 10">
    <name type="scientific">Remersonia thermophila</name>
    <dbReference type="NCBI Taxonomy" id="72144"/>
    <lineage>
        <taxon>Eukaryota</taxon>
        <taxon>Fungi</taxon>
        <taxon>Dikarya</taxon>
        <taxon>Ascomycota</taxon>
        <taxon>Pezizomycotina</taxon>
        <taxon>Sordariomycetes</taxon>
        <taxon>Sordariomycetidae</taxon>
        <taxon>Sordariales</taxon>
        <taxon>Sordariales incertae sedis</taxon>
        <taxon>Remersonia</taxon>
    </lineage>
</organism>
<dbReference type="EMBL" id="JAZGUE010000005">
    <property type="protein sequence ID" value="KAL2266297.1"/>
    <property type="molecule type" value="Genomic_DNA"/>
</dbReference>
<keyword evidence="3 7" id="KW-0436">Ligase</keyword>
<dbReference type="CDD" id="cd07570">
    <property type="entry name" value="GAT_Gln-NAD-synth"/>
    <property type="match status" value="1"/>
</dbReference>
<reference evidence="9 10" key="1">
    <citation type="journal article" date="2024" name="Commun. Biol.">
        <title>Comparative genomic analysis of thermophilic fungi reveals convergent evolutionary adaptations and gene losses.</title>
        <authorList>
            <person name="Steindorff A.S."/>
            <person name="Aguilar-Pontes M.V."/>
            <person name="Robinson A.J."/>
            <person name="Andreopoulos B."/>
            <person name="LaButti K."/>
            <person name="Kuo A."/>
            <person name="Mondo S."/>
            <person name="Riley R."/>
            <person name="Otillar R."/>
            <person name="Haridas S."/>
            <person name="Lipzen A."/>
            <person name="Grimwood J."/>
            <person name="Schmutz J."/>
            <person name="Clum A."/>
            <person name="Reid I.D."/>
            <person name="Moisan M.C."/>
            <person name="Butler G."/>
            <person name="Nguyen T.T.M."/>
            <person name="Dewar K."/>
            <person name="Conant G."/>
            <person name="Drula E."/>
            <person name="Henrissat B."/>
            <person name="Hansel C."/>
            <person name="Singer S."/>
            <person name="Hutchinson M.I."/>
            <person name="de Vries R.P."/>
            <person name="Natvig D.O."/>
            <person name="Powell A.J."/>
            <person name="Tsang A."/>
            <person name="Grigoriev I.V."/>
        </authorList>
    </citation>
    <scope>NUCLEOTIDE SEQUENCE [LARGE SCALE GENOMIC DNA]</scope>
    <source>
        <strain evidence="9 10">ATCC 22073</strain>
    </source>
</reference>
<dbReference type="Gene3D" id="3.60.110.10">
    <property type="entry name" value="Carbon-nitrogen hydrolase"/>
    <property type="match status" value="1"/>
</dbReference>
<comment type="caution">
    <text evidence="9">The sequence shown here is derived from an EMBL/GenBank/DDBJ whole genome shotgun (WGS) entry which is preliminary data.</text>
</comment>
<evidence type="ECO:0000256" key="7">
    <source>
        <dbReference type="PIRNR" id="PIRNR006630"/>
    </source>
</evidence>
<dbReference type="Pfam" id="PF02540">
    <property type="entry name" value="NAD_synthase"/>
    <property type="match status" value="1"/>
</dbReference>
<dbReference type="InterPro" id="IPR014445">
    <property type="entry name" value="Gln-dep_NAD_synthase"/>
</dbReference>
<dbReference type="RefSeq" id="XP_070865024.1">
    <property type="nucleotide sequence ID" value="XM_071012272.1"/>
</dbReference>
<comment type="catalytic activity">
    <reaction evidence="7">
        <text>deamido-NAD(+) + L-glutamine + ATP + H2O = L-glutamate + AMP + diphosphate + NAD(+) + H(+)</text>
        <dbReference type="Rhea" id="RHEA:24384"/>
        <dbReference type="ChEBI" id="CHEBI:15377"/>
        <dbReference type="ChEBI" id="CHEBI:15378"/>
        <dbReference type="ChEBI" id="CHEBI:29985"/>
        <dbReference type="ChEBI" id="CHEBI:30616"/>
        <dbReference type="ChEBI" id="CHEBI:33019"/>
        <dbReference type="ChEBI" id="CHEBI:57540"/>
        <dbReference type="ChEBI" id="CHEBI:58359"/>
        <dbReference type="ChEBI" id="CHEBI:58437"/>
        <dbReference type="ChEBI" id="CHEBI:456215"/>
        <dbReference type="EC" id="6.3.5.1"/>
    </reaction>
</comment>
<dbReference type="Gene3D" id="3.40.50.620">
    <property type="entry name" value="HUPs"/>
    <property type="match status" value="1"/>
</dbReference>
<dbReference type="InterPro" id="IPR036526">
    <property type="entry name" value="C-N_Hydrolase_sf"/>
</dbReference>
<evidence type="ECO:0000256" key="3">
    <source>
        <dbReference type="ARBA" id="ARBA00022598"/>
    </source>
</evidence>
<evidence type="ECO:0000256" key="4">
    <source>
        <dbReference type="ARBA" id="ARBA00022741"/>
    </source>
</evidence>
<dbReference type="PROSITE" id="PS50263">
    <property type="entry name" value="CN_HYDROLASE"/>
    <property type="match status" value="1"/>
</dbReference>
<proteinExistence type="inferred from homology"/>
<keyword evidence="6 7" id="KW-0520">NAD</keyword>
<dbReference type="EC" id="6.3.5.1" evidence="7"/>
<dbReference type="SUPFAM" id="SSF52402">
    <property type="entry name" value="Adenine nucleotide alpha hydrolases-like"/>
    <property type="match status" value="1"/>
</dbReference>
<evidence type="ECO:0000256" key="5">
    <source>
        <dbReference type="ARBA" id="ARBA00022840"/>
    </source>
</evidence>
<dbReference type="InterPro" id="IPR003010">
    <property type="entry name" value="C-N_Hydrolase"/>
</dbReference>
<evidence type="ECO:0000256" key="1">
    <source>
        <dbReference type="ARBA" id="ARBA00005188"/>
    </source>
</evidence>
<comment type="similarity">
    <text evidence="2 7">In the C-terminal section; belongs to the NAD synthetase family.</text>
</comment>
<keyword evidence="4 7" id="KW-0547">Nucleotide-binding</keyword>
<keyword evidence="5 7" id="KW-0067">ATP-binding</keyword>
<comment type="pathway">
    <text evidence="1 7">Cofactor biosynthesis; NAD(+) biosynthesis; NAD(+) from deamido-NAD(+) (L-Gln route): step 1/1.</text>
</comment>
<feature type="domain" description="CN hydrolase" evidence="8">
    <location>
        <begin position="5"/>
        <end position="275"/>
    </location>
</feature>
<dbReference type="HAMAP" id="MF_02090">
    <property type="entry name" value="NadE_glutamine_dep"/>
    <property type="match status" value="1"/>
</dbReference>
<protein>
    <recommendedName>
        <fullName evidence="7">Glutamine-dependent NAD(+) synthetase</fullName>
        <ecNumber evidence="7">6.3.5.1</ecNumber>
    </recommendedName>
    <alternativeName>
        <fullName evidence="7">NAD(+) synthase [glutamine-hydrolyzing]</fullName>
    </alternativeName>
</protein>
<dbReference type="Proteomes" id="UP001600064">
    <property type="component" value="Unassembled WGS sequence"/>
</dbReference>
<sequence>MGHLVTVATCSLNQWVLDWEGNLARIVESIHQAKAAGARLRVGPELEICGYSSLDHFHELDVYTHSLEMLCRLLKDESTYDILLDVGMPILHRNVRYNCRVICLNGKILLIRPKMWLANDGNYREMRHFTPWMRPRETELFHLPKMLADLQGDTHVLFGDAVISTPDTAFGAETCEELFTPKAPHIDMALDGVEIITNSSGSHFTLRKLETRLQLIMEATRKSGGVYLYANQQGCDGERLYFDGCAMIIVNGDVVAQGSQFSLNDVEVVTATVDLDEVRSYRAAMSRGLQAASSNAKYQRIQTPFQLSSADDDSDVTIAPTLPIQPRFHSVEEEIALCGGCYLWDYLRRSGTAGYLVPLSGGIDSCATAVIVYSMCRIVMQAVKEGNPQVIEDVKRIARYKGDGVLPETPQELCNQIFTTLYMGMKKQSSRETRQRARDLAEAIGSYHVNLDIDDVYEAQKKLVVATTGFEPRFKVEGGTVQENLTLQCLQARIRMVTAYEFGQILPTARNRPGGGSLLVLGSLRGYLTKYDCSSADINPIGSIDKADLKRFIAWAEKNFDLPCLHDFLTAVPTAELEPITENYVQSDEADMGMTYQELTIFGRLRKLNKLGPFGMFQRLVHDWSIDRERKPDDDAPYYTPAEVADKVKKFFHYYAINRHKMTTLTPALHCNDYSPDDNRFDLRPFLYPPFWKSWSFKRIDMELEKIEKKRASRKK</sequence>
<evidence type="ECO:0000313" key="10">
    <source>
        <dbReference type="Proteomes" id="UP001600064"/>
    </source>
</evidence>
<dbReference type="CDD" id="cd00553">
    <property type="entry name" value="NAD_synthase"/>
    <property type="match status" value="1"/>
</dbReference>
<dbReference type="PANTHER" id="PTHR23090:SF9">
    <property type="entry name" value="GLUTAMINE-DEPENDENT NAD(+) SYNTHETASE"/>
    <property type="match status" value="1"/>
</dbReference>
<accession>A0ABR4D9M7</accession>
<evidence type="ECO:0000259" key="8">
    <source>
        <dbReference type="PROSITE" id="PS50263"/>
    </source>
</evidence>
<name>A0ABR4D9M7_9PEZI</name>